<keyword evidence="1" id="KW-0732">Signal</keyword>
<protein>
    <submittedName>
        <fullName evidence="2">Uncharacterized protein</fullName>
    </submittedName>
</protein>
<evidence type="ECO:0000313" key="2">
    <source>
        <dbReference type="EMBL" id="KAL2857742.1"/>
    </source>
</evidence>
<feature type="signal peptide" evidence="1">
    <location>
        <begin position="1"/>
        <end position="29"/>
    </location>
</feature>
<gene>
    <name evidence="2" type="ORF">BJY01DRAFT_202001</name>
</gene>
<dbReference type="Proteomes" id="UP001610446">
    <property type="component" value="Unassembled WGS sequence"/>
</dbReference>
<sequence>MSPEARMRLSFNALFLLGVGLILATAATAGLTAAECRDLIGNLDPEGVDPTIVRACTHYLMERIQAA</sequence>
<comment type="caution">
    <text evidence="2">The sequence shown here is derived from an EMBL/GenBank/DDBJ whole genome shotgun (WGS) entry which is preliminary data.</text>
</comment>
<name>A0ABR4L2M8_9EURO</name>
<organism evidence="2 3">
    <name type="scientific">Aspergillus pseudoustus</name>
    <dbReference type="NCBI Taxonomy" id="1810923"/>
    <lineage>
        <taxon>Eukaryota</taxon>
        <taxon>Fungi</taxon>
        <taxon>Dikarya</taxon>
        <taxon>Ascomycota</taxon>
        <taxon>Pezizomycotina</taxon>
        <taxon>Eurotiomycetes</taxon>
        <taxon>Eurotiomycetidae</taxon>
        <taxon>Eurotiales</taxon>
        <taxon>Aspergillaceae</taxon>
        <taxon>Aspergillus</taxon>
        <taxon>Aspergillus subgen. Nidulantes</taxon>
    </lineage>
</organism>
<reference evidence="2 3" key="1">
    <citation type="submission" date="2024-07" db="EMBL/GenBank/DDBJ databases">
        <title>Section-level genome sequencing and comparative genomics of Aspergillus sections Usti and Cavernicolus.</title>
        <authorList>
            <consortium name="Lawrence Berkeley National Laboratory"/>
            <person name="Nybo J.L."/>
            <person name="Vesth T.C."/>
            <person name="Theobald S."/>
            <person name="Frisvad J.C."/>
            <person name="Larsen T.O."/>
            <person name="Kjaerboelling I."/>
            <person name="Rothschild-Mancinelli K."/>
            <person name="Lyhne E.K."/>
            <person name="Kogle M.E."/>
            <person name="Barry K."/>
            <person name="Clum A."/>
            <person name="Na H."/>
            <person name="Ledsgaard L."/>
            <person name="Lin J."/>
            <person name="Lipzen A."/>
            <person name="Kuo A."/>
            <person name="Riley R."/>
            <person name="Mondo S."/>
            <person name="Labutti K."/>
            <person name="Haridas S."/>
            <person name="Pangalinan J."/>
            <person name="Salamov A.A."/>
            <person name="Simmons B.A."/>
            <person name="Magnuson J.K."/>
            <person name="Chen J."/>
            <person name="Drula E."/>
            <person name="Henrissat B."/>
            <person name="Wiebenga A."/>
            <person name="Lubbers R.J."/>
            <person name="Gomes A.C."/>
            <person name="Makela M.R."/>
            <person name="Stajich J."/>
            <person name="Grigoriev I.V."/>
            <person name="Mortensen U.H."/>
            <person name="De Vries R.P."/>
            <person name="Baker S.E."/>
            <person name="Andersen M.R."/>
        </authorList>
    </citation>
    <scope>NUCLEOTIDE SEQUENCE [LARGE SCALE GENOMIC DNA]</scope>
    <source>
        <strain evidence="2 3">CBS 123904</strain>
    </source>
</reference>
<evidence type="ECO:0000313" key="3">
    <source>
        <dbReference type="Proteomes" id="UP001610446"/>
    </source>
</evidence>
<accession>A0ABR4L2M8</accession>
<proteinExistence type="predicted"/>
<keyword evidence="3" id="KW-1185">Reference proteome</keyword>
<evidence type="ECO:0000256" key="1">
    <source>
        <dbReference type="SAM" id="SignalP"/>
    </source>
</evidence>
<dbReference type="EMBL" id="JBFXLU010000003">
    <property type="protein sequence ID" value="KAL2857742.1"/>
    <property type="molecule type" value="Genomic_DNA"/>
</dbReference>
<feature type="chain" id="PRO_5047013608" evidence="1">
    <location>
        <begin position="30"/>
        <end position="67"/>
    </location>
</feature>